<feature type="region of interest" description="Disordered" evidence="1">
    <location>
        <begin position="36"/>
        <end position="61"/>
    </location>
</feature>
<evidence type="ECO:0000313" key="3">
    <source>
        <dbReference type="Proteomes" id="UP001165065"/>
    </source>
</evidence>
<feature type="region of interest" description="Disordered" evidence="1">
    <location>
        <begin position="77"/>
        <end position="126"/>
    </location>
</feature>
<sequence>MGMHPSSFYGKANSTEERQKVWDRVYMENHIRMIEGKMTHSMPGTRPGRARAAPGDPRNKTLNEEFDKFLTGLRAQAEAKHNKGKGVTSKLSLPGSSKKKMENKVPLRKSKRGGRNKKVVSYKSQL</sequence>
<keyword evidence="3" id="KW-1185">Reference proteome</keyword>
<feature type="region of interest" description="Disordered" evidence="1">
    <location>
        <begin position="1"/>
        <end position="21"/>
    </location>
</feature>
<protein>
    <submittedName>
        <fullName evidence="2">Uncharacterized protein</fullName>
    </submittedName>
</protein>
<dbReference type="Proteomes" id="UP001165065">
    <property type="component" value="Unassembled WGS sequence"/>
</dbReference>
<dbReference type="AlphaFoldDB" id="A0A9W7G0L1"/>
<accession>A0A9W7G0L1</accession>
<name>A0A9W7G0L1_9STRA</name>
<organism evidence="2 3">
    <name type="scientific">Triparma columacea</name>
    <dbReference type="NCBI Taxonomy" id="722753"/>
    <lineage>
        <taxon>Eukaryota</taxon>
        <taxon>Sar</taxon>
        <taxon>Stramenopiles</taxon>
        <taxon>Ochrophyta</taxon>
        <taxon>Bolidophyceae</taxon>
        <taxon>Parmales</taxon>
        <taxon>Triparmaceae</taxon>
        <taxon>Triparma</taxon>
    </lineage>
</organism>
<comment type="caution">
    <text evidence="2">The sequence shown here is derived from an EMBL/GenBank/DDBJ whole genome shotgun (WGS) entry which is preliminary data.</text>
</comment>
<feature type="compositionally biased region" description="Basic residues" evidence="1">
    <location>
        <begin position="106"/>
        <end position="120"/>
    </location>
</feature>
<dbReference type="OrthoDB" id="10377339at2759"/>
<evidence type="ECO:0000256" key="1">
    <source>
        <dbReference type="SAM" id="MobiDB-lite"/>
    </source>
</evidence>
<dbReference type="EMBL" id="BRYA01000005">
    <property type="protein sequence ID" value="GMI30999.1"/>
    <property type="molecule type" value="Genomic_DNA"/>
</dbReference>
<gene>
    <name evidence="2" type="ORF">TrCOL_g6232</name>
</gene>
<evidence type="ECO:0000313" key="2">
    <source>
        <dbReference type="EMBL" id="GMI30999.1"/>
    </source>
</evidence>
<proteinExistence type="predicted"/>
<reference evidence="3" key="1">
    <citation type="journal article" date="2023" name="Commun. Biol.">
        <title>Genome analysis of Parmales, the sister group of diatoms, reveals the evolutionary specialization of diatoms from phago-mixotrophs to photoautotrophs.</title>
        <authorList>
            <person name="Ban H."/>
            <person name="Sato S."/>
            <person name="Yoshikawa S."/>
            <person name="Yamada K."/>
            <person name="Nakamura Y."/>
            <person name="Ichinomiya M."/>
            <person name="Sato N."/>
            <person name="Blanc-Mathieu R."/>
            <person name="Endo H."/>
            <person name="Kuwata A."/>
            <person name="Ogata H."/>
        </authorList>
    </citation>
    <scope>NUCLEOTIDE SEQUENCE [LARGE SCALE GENOMIC DNA]</scope>
</reference>